<sequence length="1673" mass="187163">MLVVCEKLREADAKGRRYGLARAETGYLRALVDAMADMDRLAEVELLKSLGDVNLEKGRLGKDVGKFKRALALYMAARVRCDLREQGEGIEHRYEYTERLLQGGSSKGSQGKEQLTEDKETTTPTKVAIKFQDLDKRRDAGGNTDSVLVGYAQLMIEGIVNGSNMLETEAIKSIGDVYLRRGTETRNTEWLTKAAALYNSALARCNNVHVTVVIVHRLQHIAKIRHGITATKNKRPTRPKRQDVSRRKSHFPPFSAAPSNDVIGGGMRRMQISYRRYIQTADRDLGNGELDAAERNLAAALKLIHDPSKSDKAKEADCLCRLGDVYVERGKQTREGRKFTQAAALYNASMARTDGDKQNMIRRLQETEMQFLRNTCNIDCEPCPYSSASDHRKELDNMRARVKSKLETIHEQHNPYQYDEDDPAVRDVEIKRAEAIKNLLKSITVRRQEFIQLLTDECIAKLGPPLCKYVFIGLGSQATELATPYSDLEFAILIEEGKDDDDTQRYFRNLTHYLHLKVINLGETILPAMAIPSLNDFLSEDPEKDWFFDSVTPRGFAFDGCMPWASKTPFGRDKTKSKPPVSLIQTPAKLAEYQHLYIALSEGYHLSDILRRVTYLTGDESLVDEYMENVNKRHSFAMLRVCEKLCEADAKGRRYGLARAETGYLLALVDAMAEIDRLAEVELLKSLGDVNLEKGRLRTDLGKLNRALSLYMAARVRCDHREQGEGIEHRYKYTKRLLQRVSSEESGGKEQPTESKGTTTTPAKVTRKFQDLDKQLSTGGNTDSVLVGYAKVMVEGIVNGNNMLEVEAIKSIGDVYLKRGTETKNTPCLTKATALYNTALTLCYNVQGTVAIIHRLLHTAKIRQDIAASKTKRSARTQRQQSTRGRKGNFSPFSAAPPNDVSNDGLHRLHMYMQIADCDLGNGDLDAAEQNIVEALKLVHDPSIPNKAKEADCLCKLGDVYVERGKRTGEGRKFTQAAALYNASMARTDGDKQNMIRRLQETEIQFLRNTCNIDCEPCPYSSALDHKKQLDNSRARVKSQLETIHEQHNPYQYDEDDPVVREVEIKRAEAIKNLFKSITVGRQEFIQLLTDECIAKLGPPPCKYAFIGLGSQATELVTPYSDLEFAILIEEGKDDDDTQGYFRNVTHFLHLKVINLGETILPAMAIPSLNDFLSEDPEKDWFFDSVTPRGFAFDGFMPWASKTPFGRDKTKSKPPVSLIQTPDKLAEYQHLHIAVAEGYHLSDILRRVTYLTGDESLVDEYMKNMNKMLRDAFMLSTVTASAASAGSSIDNLRRLLIEKFSTNRHHAANPENKEATRVFLTQTFESYGLDVTMQAFTSKTRSQGKNVIGTLPGRHTGTSADRPVLLAAHYDTVRDSPGVIDNGSGMAALLESARLITSQQCHKPNHTVIFVAFDFEESAKEGSEAYVSDVLVPYLNETGIPPANFQGAICMDPILNYNNTEGSQYIPPEFDMVGRSVGKIYTSHVSLSRTLTTRTKASRLMAFGGTSFGIYGRRDYDAHLYTPFLQAWNGSAQYRAETLLMPLRDVYQEGPSDPFWPVYRELLRSDHASFYRGHPDLKAVQISDTGPFRGRMQQCYHQECDNIQLMTEEGLVFLKKTTDAVTSTLRLLAGVEENCTDPGGPNSSATPSGGRIALQTAAVATGLMIALLAVIVG</sequence>
<organism evidence="5 6">
    <name type="scientific">Branchiostoma lanceolatum</name>
    <name type="common">Common lancelet</name>
    <name type="synonym">Amphioxus lanceolatum</name>
    <dbReference type="NCBI Taxonomy" id="7740"/>
    <lineage>
        <taxon>Eukaryota</taxon>
        <taxon>Metazoa</taxon>
        <taxon>Chordata</taxon>
        <taxon>Cephalochordata</taxon>
        <taxon>Leptocardii</taxon>
        <taxon>Amphioxiformes</taxon>
        <taxon>Branchiostomatidae</taxon>
        <taxon>Branchiostoma</taxon>
    </lineage>
</organism>
<proteinExistence type="predicted"/>
<dbReference type="InterPro" id="IPR001261">
    <property type="entry name" value="ArgE/DapE_CS"/>
</dbReference>
<evidence type="ECO:0000313" key="6">
    <source>
        <dbReference type="Proteomes" id="UP000838412"/>
    </source>
</evidence>
<protein>
    <submittedName>
        <fullName evidence="5">Hypp3365 protein</fullName>
    </submittedName>
</protein>
<dbReference type="Pfam" id="PF04389">
    <property type="entry name" value="Peptidase_M28"/>
    <property type="match status" value="1"/>
</dbReference>
<dbReference type="OrthoDB" id="5986190at2759"/>
<feature type="region of interest" description="Disordered" evidence="2">
    <location>
        <begin position="101"/>
        <end position="123"/>
    </location>
</feature>
<feature type="region of interest" description="Disordered" evidence="2">
    <location>
        <begin position="741"/>
        <end position="770"/>
    </location>
</feature>
<dbReference type="InterPro" id="IPR011990">
    <property type="entry name" value="TPR-like_helical_dom_sf"/>
</dbReference>
<evidence type="ECO:0000256" key="2">
    <source>
        <dbReference type="SAM" id="MobiDB-lite"/>
    </source>
</evidence>
<dbReference type="Proteomes" id="UP000838412">
    <property type="component" value="Chromosome 5"/>
</dbReference>
<accession>A0A8K0EUE1</accession>
<feature type="compositionally biased region" description="Basic and acidic residues" evidence="2">
    <location>
        <begin position="742"/>
        <end position="753"/>
    </location>
</feature>
<gene>
    <name evidence="5" type="primary">Hypp3365</name>
    <name evidence="5" type="ORF">BLAG_LOCUS20016</name>
</gene>
<keyword evidence="1" id="KW-0378">Hydrolase</keyword>
<dbReference type="InterPro" id="IPR007484">
    <property type="entry name" value="Peptidase_M28"/>
</dbReference>
<evidence type="ECO:0000256" key="1">
    <source>
        <dbReference type="ARBA" id="ARBA00022801"/>
    </source>
</evidence>
<evidence type="ECO:0000259" key="3">
    <source>
        <dbReference type="Pfam" id="PF03445"/>
    </source>
</evidence>
<dbReference type="PROSITE" id="PS00758">
    <property type="entry name" value="ARGE_DAPE_CPG2_1"/>
    <property type="match status" value="1"/>
</dbReference>
<feature type="compositionally biased region" description="Polar residues" evidence="2">
    <location>
        <begin position="754"/>
        <end position="763"/>
    </location>
</feature>
<feature type="compositionally biased region" description="Basic residues" evidence="2">
    <location>
        <begin position="230"/>
        <end position="239"/>
    </location>
</feature>
<reference evidence="5" key="1">
    <citation type="submission" date="2022-01" db="EMBL/GenBank/DDBJ databases">
        <authorList>
            <person name="Braso-Vives M."/>
        </authorList>
    </citation>
    <scope>NUCLEOTIDE SEQUENCE</scope>
</reference>
<feature type="domain" description="Protein-PII uridylyltransferase N-terminal" evidence="3">
    <location>
        <begin position="1070"/>
        <end position="1157"/>
    </location>
</feature>
<dbReference type="GO" id="GO:0008773">
    <property type="term" value="F:[protein-PII] uridylyltransferase activity"/>
    <property type="evidence" value="ECO:0007669"/>
    <property type="project" value="InterPro"/>
</dbReference>
<dbReference type="EMBL" id="OV696690">
    <property type="protein sequence ID" value="CAH1266416.1"/>
    <property type="molecule type" value="Genomic_DNA"/>
</dbReference>
<feature type="domain" description="Peptidase M28" evidence="4">
    <location>
        <begin position="1346"/>
        <end position="1428"/>
    </location>
</feature>
<evidence type="ECO:0000259" key="4">
    <source>
        <dbReference type="Pfam" id="PF04389"/>
    </source>
</evidence>
<name>A0A8K0EUE1_BRALA</name>
<evidence type="ECO:0000313" key="5">
    <source>
        <dbReference type="EMBL" id="CAH1266416.1"/>
    </source>
</evidence>
<feature type="compositionally biased region" description="Low complexity" evidence="2">
    <location>
        <begin position="101"/>
        <end position="113"/>
    </location>
</feature>
<dbReference type="PANTHER" id="PTHR19959">
    <property type="entry name" value="KINESIN LIGHT CHAIN"/>
    <property type="match status" value="1"/>
</dbReference>
<feature type="region of interest" description="Disordered" evidence="2">
    <location>
        <begin position="230"/>
        <end position="262"/>
    </location>
</feature>
<feature type="region of interest" description="Disordered" evidence="2">
    <location>
        <begin position="868"/>
        <end position="901"/>
    </location>
</feature>
<keyword evidence="6" id="KW-1185">Reference proteome</keyword>
<dbReference type="SUPFAM" id="SSF53187">
    <property type="entry name" value="Zn-dependent exopeptidases"/>
    <property type="match status" value="1"/>
</dbReference>
<dbReference type="SUPFAM" id="SSF48452">
    <property type="entry name" value="TPR-like"/>
    <property type="match status" value="1"/>
</dbReference>
<dbReference type="PANTHER" id="PTHR19959:SF119">
    <property type="entry name" value="FUNGAL LIPASE-LIKE DOMAIN-CONTAINING PROTEIN"/>
    <property type="match status" value="1"/>
</dbReference>
<dbReference type="Pfam" id="PF03445">
    <property type="entry name" value="DUF294"/>
    <property type="match status" value="1"/>
</dbReference>
<dbReference type="Gene3D" id="3.40.630.10">
    <property type="entry name" value="Zn peptidases"/>
    <property type="match status" value="1"/>
</dbReference>
<dbReference type="Gene3D" id="1.25.40.10">
    <property type="entry name" value="Tetratricopeptide repeat domain"/>
    <property type="match status" value="1"/>
</dbReference>
<dbReference type="InterPro" id="IPR005105">
    <property type="entry name" value="GlnD_Uridyltrans_N"/>
</dbReference>